<gene>
    <name evidence="1" type="ORF">B4167_3259</name>
</gene>
<evidence type="ECO:0000313" key="1">
    <source>
        <dbReference type="EMBL" id="KIO71856.1"/>
    </source>
</evidence>
<dbReference type="AlphaFoldDB" id="A0A0D0GC83"/>
<comment type="caution">
    <text evidence="1">The sequence shown here is derived from an EMBL/GenBank/DDBJ whole genome shotgun (WGS) entry which is preliminary data.</text>
</comment>
<proteinExistence type="predicted"/>
<dbReference type="EMBL" id="JXLU01000114">
    <property type="protein sequence ID" value="KIO71856.1"/>
    <property type="molecule type" value="Genomic_DNA"/>
</dbReference>
<protein>
    <submittedName>
        <fullName evidence="1">Uncharacterized protein</fullName>
    </submittedName>
</protein>
<dbReference type="Proteomes" id="UP000032076">
    <property type="component" value="Unassembled WGS sequence"/>
</dbReference>
<dbReference type="KEGG" id="bthv:CQJ30_15395"/>
<reference evidence="1 2" key="1">
    <citation type="submission" date="2015-01" db="EMBL/GenBank/DDBJ databases">
        <title>Draft Genome Sequences of Four Bacillus thermoamylovorans Strains, Isolated From Food Products.</title>
        <authorList>
            <person name="Krawcyk A.O."/>
            <person name="Berendsen E.M."/>
            <person name="Eijlander R.T."/>
            <person name="de Jong A."/>
            <person name="Wells-Bennik M."/>
            <person name="Kuipers O.P."/>
        </authorList>
    </citation>
    <scope>NUCLEOTIDE SEQUENCE [LARGE SCALE GENOMIC DNA]</scope>
    <source>
        <strain evidence="1 2">B4167</strain>
    </source>
</reference>
<evidence type="ECO:0000313" key="2">
    <source>
        <dbReference type="Proteomes" id="UP000032076"/>
    </source>
</evidence>
<name>A0A0D0GC83_9BACI</name>
<dbReference type="RefSeq" id="WP_041846090.1">
    <property type="nucleotide sequence ID" value="NZ_CP023704.1"/>
</dbReference>
<organism evidence="1 2">
    <name type="scientific">Caldibacillus thermoamylovorans</name>
    <dbReference type="NCBI Taxonomy" id="35841"/>
    <lineage>
        <taxon>Bacteria</taxon>
        <taxon>Bacillati</taxon>
        <taxon>Bacillota</taxon>
        <taxon>Bacilli</taxon>
        <taxon>Bacillales</taxon>
        <taxon>Bacillaceae</taxon>
        <taxon>Caldibacillus</taxon>
    </lineage>
</organism>
<sequence length="529" mass="61716">MGTYIYLSILPNQISRAEWEQVYEESLTLVNAFPFAQIEKRDYFGFQVPFYTRAREMTEKDRYWRISGDLQSKQFAESFKLYRDLEKYKTNRKEEISDILLGDEYNTVSVFDSKTQGLNYHLYILAIAMLIESRFPKAALVSGDIDYLQCVKAKQWADQYLSSPIELPVRVHVDSLLNRINDKNELDQIAAIEKWLIADAEDIFRLIYERFSREAFVTWFCNHLKTYSSPNMVGAVKLFTYYLNLTNDIDGLINMACKTETGPKYLASDLIRAIAGTWICLPPEKFSFMDVFGKVPGHPHIVERQLGTAMLDMMFTGREIKTYIPVEEVAKKFKTHFPELSSNIDTLLQGELERIEQKLSLFHFRIAHVLQLAEQNTDGKTYMADEDAFLYYDGDSVALTEAQELKIKMVAYAINRFFTDVNADLFKKVLYMQPIEYLKRAFAGYVYEKQNLVLTEEAWQRVVEIDDIHVMRVILAKLIIDDISETDDHKVESDFRKAMLENKKITEKIIAYIDDEQEMNKVESFIDKN</sequence>
<dbReference type="OrthoDB" id="2868295at2"/>
<accession>A0A0D0GC83</accession>